<dbReference type="GO" id="GO:0006974">
    <property type="term" value="P:DNA damage response"/>
    <property type="evidence" value="ECO:0007669"/>
    <property type="project" value="UniProtKB-ARBA"/>
</dbReference>
<keyword evidence="3" id="KW-1185">Reference proteome</keyword>
<feature type="region of interest" description="Disordered" evidence="1">
    <location>
        <begin position="421"/>
        <end position="454"/>
    </location>
</feature>
<dbReference type="SUPFAM" id="SSF47095">
    <property type="entry name" value="HMG-box"/>
    <property type="match status" value="1"/>
</dbReference>
<dbReference type="PANTHER" id="PTHR23099">
    <property type="entry name" value="TRANSCRIPTIONAL REGULATOR"/>
    <property type="match status" value="1"/>
</dbReference>
<dbReference type="InParanoid" id="A0A7F5R9Y9"/>
<dbReference type="RefSeq" id="XP_025832788.1">
    <property type="nucleotide sequence ID" value="XM_025977003.1"/>
</dbReference>
<feature type="domain" description="SprT-like" evidence="2">
    <location>
        <begin position="515"/>
        <end position="675"/>
    </location>
</feature>
<dbReference type="GO" id="GO:0005634">
    <property type="term" value="C:nucleus"/>
    <property type="evidence" value="ECO:0007669"/>
    <property type="project" value="TreeGrafter"/>
</dbReference>
<evidence type="ECO:0000313" key="4">
    <source>
        <dbReference type="RefSeq" id="XP_025832788.1"/>
    </source>
</evidence>
<feature type="compositionally biased region" description="Basic and acidic residues" evidence="1">
    <location>
        <begin position="436"/>
        <end position="454"/>
    </location>
</feature>
<reference evidence="4" key="1">
    <citation type="submission" date="2025-08" db="UniProtKB">
        <authorList>
            <consortium name="RefSeq"/>
        </authorList>
    </citation>
    <scope>IDENTIFICATION</scope>
    <source>
        <tissue evidence="4">Entire body</tissue>
    </source>
</reference>
<dbReference type="InterPro" id="IPR006640">
    <property type="entry name" value="SprT-like_domain"/>
</dbReference>
<feature type="compositionally biased region" description="Basic and acidic residues" evidence="1">
    <location>
        <begin position="231"/>
        <end position="240"/>
    </location>
</feature>
<feature type="region of interest" description="Disordered" evidence="1">
    <location>
        <begin position="213"/>
        <end position="240"/>
    </location>
</feature>
<dbReference type="PANTHER" id="PTHR23099:SF0">
    <property type="entry name" value="GERM CELL NUCLEAR ACIDIC PROTEIN"/>
    <property type="match status" value="1"/>
</dbReference>
<gene>
    <name evidence="4" type="primary">LOC112905150</name>
</gene>
<name>A0A7F5R9Y9_AGRPL</name>
<dbReference type="CDD" id="cd00084">
    <property type="entry name" value="HMG-box_SF"/>
    <property type="match status" value="1"/>
</dbReference>
<dbReference type="KEGG" id="apln:112905150"/>
<evidence type="ECO:0000313" key="3">
    <source>
        <dbReference type="Proteomes" id="UP000192223"/>
    </source>
</evidence>
<accession>A0A7F5R9Y9</accession>
<feature type="compositionally biased region" description="Basic residues" evidence="1">
    <location>
        <begin position="424"/>
        <end position="435"/>
    </location>
</feature>
<dbReference type="InterPro" id="IPR036910">
    <property type="entry name" value="HMG_box_dom_sf"/>
</dbReference>
<dbReference type="OrthoDB" id="20772at2759"/>
<evidence type="ECO:0000256" key="1">
    <source>
        <dbReference type="SAM" id="MobiDB-lite"/>
    </source>
</evidence>
<dbReference type="Pfam" id="PF10263">
    <property type="entry name" value="SprT-like"/>
    <property type="match status" value="1"/>
</dbReference>
<dbReference type="SMART" id="SM00731">
    <property type="entry name" value="SprT"/>
    <property type="match status" value="1"/>
</dbReference>
<organism evidence="3 4">
    <name type="scientific">Agrilus planipennis</name>
    <name type="common">Emerald ash borer</name>
    <name type="synonym">Agrilus marcopoli</name>
    <dbReference type="NCBI Taxonomy" id="224129"/>
    <lineage>
        <taxon>Eukaryota</taxon>
        <taxon>Metazoa</taxon>
        <taxon>Ecdysozoa</taxon>
        <taxon>Arthropoda</taxon>
        <taxon>Hexapoda</taxon>
        <taxon>Insecta</taxon>
        <taxon>Pterygota</taxon>
        <taxon>Neoptera</taxon>
        <taxon>Endopterygota</taxon>
        <taxon>Coleoptera</taxon>
        <taxon>Polyphaga</taxon>
        <taxon>Elateriformia</taxon>
        <taxon>Buprestoidea</taxon>
        <taxon>Buprestidae</taxon>
        <taxon>Agrilinae</taxon>
        <taxon>Agrilus</taxon>
    </lineage>
</organism>
<dbReference type="AlphaFoldDB" id="A0A7F5R9Y9"/>
<protein>
    <submittedName>
        <fullName evidence="4">Uncharacterized protein PFB0315w-like isoform X1</fullName>
    </submittedName>
</protein>
<evidence type="ECO:0000259" key="2">
    <source>
        <dbReference type="SMART" id="SM00731"/>
    </source>
</evidence>
<dbReference type="Proteomes" id="UP000192223">
    <property type="component" value="Unplaced"/>
</dbReference>
<dbReference type="GeneID" id="112905150"/>
<sequence length="737" mass="84169">MSLEESFTLLSSMSPKLLTSKRIRKNVPKILSLKKPIQKSSMLYKTECKKNESIILVEESSSETVSTLSSTSIDKKSDINNSTIIISDSENSVVTIEDSFSILEINTQKCSLSDTKFEKVAEWVSKVNSELKDVDYYNSTSKLEQSLGNVRNQLTQNSVDNYKEMNAREECVSKTPDKNVKENNCIKDKPVQLNDTSVSLSLRISINDSNNSAEVVPKKGSNTFKKPKNGISDRNEGSEKSVEDVLDDIYGDCWRENKDVILQQSERKQEKNYIPNNLKKVALTDIKGRTRTPTYKHKKAPWIDLLKQVCDPDTSTSDEDDNCKYSDIRTKLDFEERENISPLFAKSSTTNFNLNKENIDSPKENLFGDVGEDFLSLKDRLLRKLKDNGNCNELDKNNCRLIENNLLDDIHFDKENVDVMNNKKGIRKKPIKRNTAKPEDKKKKNSNRREKVDKIIDSDFDDDNDVQKYNKNNKKYFEESLRQASFLSSLSGSLPKHCCDPSALIFRNNFKTLKDELAKKLFSMYNEKVFDSQIPSDTLIQWNDRMRGSAGFCYCVKTTSSQGRITRKVRIALATKILDSADRLRDTLIHEMCHAASWIIDSLSDGHGPVWQKWAQKAGSVFPELPPIRRCHNYKVNTKYTYRCTGCGYSIGRHSKSLDIERKRCGYCYGVFEILINKINKSGEVQSVPATPKKEPNPFALFVKNNYAAYKTPQLKHGDVMKLLGQKFSEMKVKSTD</sequence>
<proteinExistence type="predicted"/>